<dbReference type="SUPFAM" id="SSF143100">
    <property type="entry name" value="TTHA1013/TTHA0281-like"/>
    <property type="match status" value="1"/>
</dbReference>
<accession>X1RCK6</accession>
<gene>
    <name evidence="2" type="ORF">S06H3_64442</name>
</gene>
<dbReference type="AlphaFoldDB" id="X1RCK6"/>
<dbReference type="Pfam" id="PF15919">
    <property type="entry name" value="HicB_lk_antitox"/>
    <property type="match status" value="1"/>
</dbReference>
<feature type="domain" description="HicB-like antitoxin of toxin-antitoxin system" evidence="1">
    <location>
        <begin position="7"/>
        <end position="49"/>
    </location>
</feature>
<evidence type="ECO:0000313" key="2">
    <source>
        <dbReference type="EMBL" id="GAI53324.1"/>
    </source>
</evidence>
<dbReference type="InterPro" id="IPR031807">
    <property type="entry name" value="HicB-like"/>
</dbReference>
<evidence type="ECO:0000259" key="1">
    <source>
        <dbReference type="Pfam" id="PF15919"/>
    </source>
</evidence>
<sequence length="59" mass="6646">MKLNAILEKDEYGYFAYVPVLKGCVSQGDTFEEALQNIKEAAELYVEDLTFPPRKNSAS</sequence>
<protein>
    <recommendedName>
        <fullName evidence="1">HicB-like antitoxin of toxin-antitoxin system domain-containing protein</fullName>
    </recommendedName>
</protein>
<dbReference type="InterPro" id="IPR051404">
    <property type="entry name" value="TA_system_antitoxin"/>
</dbReference>
<proteinExistence type="predicted"/>
<organism evidence="2">
    <name type="scientific">marine sediment metagenome</name>
    <dbReference type="NCBI Taxonomy" id="412755"/>
    <lineage>
        <taxon>unclassified sequences</taxon>
        <taxon>metagenomes</taxon>
        <taxon>ecological metagenomes</taxon>
    </lineage>
</organism>
<dbReference type="Gene3D" id="3.30.160.250">
    <property type="match status" value="1"/>
</dbReference>
<reference evidence="2" key="1">
    <citation type="journal article" date="2014" name="Front. Microbiol.">
        <title>High frequency of phylogenetically diverse reductive dehalogenase-homologous genes in deep subseafloor sedimentary metagenomes.</title>
        <authorList>
            <person name="Kawai M."/>
            <person name="Futagami T."/>
            <person name="Toyoda A."/>
            <person name="Takaki Y."/>
            <person name="Nishi S."/>
            <person name="Hori S."/>
            <person name="Arai W."/>
            <person name="Tsubouchi T."/>
            <person name="Morono Y."/>
            <person name="Uchiyama I."/>
            <person name="Ito T."/>
            <person name="Fujiyama A."/>
            <person name="Inagaki F."/>
            <person name="Takami H."/>
        </authorList>
    </citation>
    <scope>NUCLEOTIDE SEQUENCE</scope>
    <source>
        <strain evidence="2">Expedition CK06-06</strain>
    </source>
</reference>
<comment type="caution">
    <text evidence="2">The sequence shown here is derived from an EMBL/GenBank/DDBJ whole genome shotgun (WGS) entry which is preliminary data.</text>
</comment>
<dbReference type="EMBL" id="BARV01043047">
    <property type="protein sequence ID" value="GAI53324.1"/>
    <property type="molecule type" value="Genomic_DNA"/>
</dbReference>
<dbReference type="PANTHER" id="PTHR34504:SF2">
    <property type="entry name" value="UPF0150 PROTEIN SSL0259"/>
    <property type="match status" value="1"/>
</dbReference>
<dbReference type="InterPro" id="IPR035069">
    <property type="entry name" value="TTHA1013/TTHA0281-like"/>
</dbReference>
<name>X1RCK6_9ZZZZ</name>
<dbReference type="PANTHER" id="PTHR34504">
    <property type="entry name" value="ANTITOXIN HICB"/>
    <property type="match status" value="1"/>
</dbReference>